<comment type="caution">
    <text evidence="2">The sequence shown here is derived from an EMBL/GenBank/DDBJ whole genome shotgun (WGS) entry which is preliminary data.</text>
</comment>
<dbReference type="EMBL" id="WHUW01000015">
    <property type="protein sequence ID" value="KAF8438980.1"/>
    <property type="molecule type" value="Genomic_DNA"/>
</dbReference>
<feature type="transmembrane region" description="Helical" evidence="1">
    <location>
        <begin position="21"/>
        <end position="40"/>
    </location>
</feature>
<accession>A0AAD4BT87</accession>
<keyword evidence="1" id="KW-0812">Transmembrane</keyword>
<keyword evidence="3" id="KW-1185">Reference proteome</keyword>
<reference evidence="2" key="1">
    <citation type="submission" date="2019-10" db="EMBL/GenBank/DDBJ databases">
        <authorList>
            <consortium name="DOE Joint Genome Institute"/>
            <person name="Kuo A."/>
            <person name="Miyauchi S."/>
            <person name="Kiss E."/>
            <person name="Drula E."/>
            <person name="Kohler A."/>
            <person name="Sanchez-Garcia M."/>
            <person name="Andreopoulos B."/>
            <person name="Barry K.W."/>
            <person name="Bonito G."/>
            <person name="Buee M."/>
            <person name="Carver A."/>
            <person name="Chen C."/>
            <person name="Cichocki N."/>
            <person name="Clum A."/>
            <person name="Culley D."/>
            <person name="Crous P.W."/>
            <person name="Fauchery L."/>
            <person name="Girlanda M."/>
            <person name="Hayes R."/>
            <person name="Keri Z."/>
            <person name="LaButti K."/>
            <person name="Lipzen A."/>
            <person name="Lombard V."/>
            <person name="Magnuson J."/>
            <person name="Maillard F."/>
            <person name="Morin E."/>
            <person name="Murat C."/>
            <person name="Nolan M."/>
            <person name="Ohm R."/>
            <person name="Pangilinan J."/>
            <person name="Pereira M."/>
            <person name="Perotto S."/>
            <person name="Peter M."/>
            <person name="Riley R."/>
            <person name="Sitrit Y."/>
            <person name="Stielow B."/>
            <person name="Szollosi G."/>
            <person name="Zifcakova L."/>
            <person name="Stursova M."/>
            <person name="Spatafora J.W."/>
            <person name="Tedersoo L."/>
            <person name="Vaario L.-M."/>
            <person name="Yamada A."/>
            <person name="Yan M."/>
            <person name="Wang P."/>
            <person name="Xu J."/>
            <person name="Bruns T."/>
            <person name="Baldrian P."/>
            <person name="Vilgalys R."/>
            <person name="Henrissat B."/>
            <person name="Grigoriev I.V."/>
            <person name="Hibbett D."/>
            <person name="Nagy L.G."/>
            <person name="Martin F.M."/>
        </authorList>
    </citation>
    <scope>NUCLEOTIDE SEQUENCE</scope>
    <source>
        <strain evidence="2">BED1</strain>
    </source>
</reference>
<reference evidence="2" key="2">
    <citation type="journal article" date="2020" name="Nat. Commun.">
        <title>Large-scale genome sequencing of mycorrhizal fungi provides insights into the early evolution of symbiotic traits.</title>
        <authorList>
            <person name="Miyauchi S."/>
            <person name="Kiss E."/>
            <person name="Kuo A."/>
            <person name="Drula E."/>
            <person name="Kohler A."/>
            <person name="Sanchez-Garcia M."/>
            <person name="Morin E."/>
            <person name="Andreopoulos B."/>
            <person name="Barry K.W."/>
            <person name="Bonito G."/>
            <person name="Buee M."/>
            <person name="Carver A."/>
            <person name="Chen C."/>
            <person name="Cichocki N."/>
            <person name="Clum A."/>
            <person name="Culley D."/>
            <person name="Crous P.W."/>
            <person name="Fauchery L."/>
            <person name="Girlanda M."/>
            <person name="Hayes R.D."/>
            <person name="Keri Z."/>
            <person name="LaButti K."/>
            <person name="Lipzen A."/>
            <person name="Lombard V."/>
            <person name="Magnuson J."/>
            <person name="Maillard F."/>
            <person name="Murat C."/>
            <person name="Nolan M."/>
            <person name="Ohm R.A."/>
            <person name="Pangilinan J."/>
            <person name="Pereira M.F."/>
            <person name="Perotto S."/>
            <person name="Peter M."/>
            <person name="Pfister S."/>
            <person name="Riley R."/>
            <person name="Sitrit Y."/>
            <person name="Stielow J.B."/>
            <person name="Szollosi G."/>
            <person name="Zifcakova L."/>
            <person name="Stursova M."/>
            <person name="Spatafora J.W."/>
            <person name="Tedersoo L."/>
            <person name="Vaario L.M."/>
            <person name="Yamada A."/>
            <person name="Yan M."/>
            <person name="Wang P."/>
            <person name="Xu J."/>
            <person name="Bruns T."/>
            <person name="Baldrian P."/>
            <person name="Vilgalys R."/>
            <person name="Dunand C."/>
            <person name="Henrissat B."/>
            <person name="Grigoriev I.V."/>
            <person name="Hibbett D."/>
            <person name="Nagy L.G."/>
            <person name="Martin F.M."/>
        </authorList>
    </citation>
    <scope>NUCLEOTIDE SEQUENCE</scope>
    <source>
        <strain evidence="2">BED1</strain>
    </source>
</reference>
<keyword evidence="1" id="KW-1133">Transmembrane helix</keyword>
<name>A0AAD4BT87_BOLED</name>
<evidence type="ECO:0000313" key="2">
    <source>
        <dbReference type="EMBL" id="KAF8438980.1"/>
    </source>
</evidence>
<keyword evidence="1" id="KW-0472">Membrane</keyword>
<dbReference type="AlphaFoldDB" id="A0AAD4BT87"/>
<protein>
    <submittedName>
        <fullName evidence="2">Uncharacterized protein</fullName>
    </submittedName>
</protein>
<proteinExistence type="predicted"/>
<evidence type="ECO:0000256" key="1">
    <source>
        <dbReference type="SAM" id="Phobius"/>
    </source>
</evidence>
<gene>
    <name evidence="2" type="ORF">L210DRAFT_3542907</name>
</gene>
<dbReference type="Proteomes" id="UP001194468">
    <property type="component" value="Unassembled WGS sequence"/>
</dbReference>
<organism evidence="2 3">
    <name type="scientific">Boletus edulis BED1</name>
    <dbReference type="NCBI Taxonomy" id="1328754"/>
    <lineage>
        <taxon>Eukaryota</taxon>
        <taxon>Fungi</taxon>
        <taxon>Dikarya</taxon>
        <taxon>Basidiomycota</taxon>
        <taxon>Agaricomycotina</taxon>
        <taxon>Agaricomycetes</taxon>
        <taxon>Agaricomycetidae</taxon>
        <taxon>Boletales</taxon>
        <taxon>Boletineae</taxon>
        <taxon>Boletaceae</taxon>
        <taxon>Boletoideae</taxon>
        <taxon>Boletus</taxon>
    </lineage>
</organism>
<evidence type="ECO:0000313" key="3">
    <source>
        <dbReference type="Proteomes" id="UP001194468"/>
    </source>
</evidence>
<sequence length="78" mass="9123">MARGRADGTVKYLVKRWVRADLHLATIHLLLIPFYLAHLAQGTSTKITSLTSFWKGPFWPWRGWSRWPLEYGRVLVVE</sequence>